<evidence type="ECO:0000313" key="1">
    <source>
        <dbReference type="EMBL" id="EDM50873.1"/>
    </source>
</evidence>
<comment type="caution">
    <text evidence="1">The sequence shown here is derived from an EMBL/GenBank/DDBJ whole genome shotgun (WGS) entry which is preliminary data.</text>
</comment>
<gene>
    <name evidence="1" type="ORF">EUBVEN_01652</name>
</gene>
<dbReference type="AlphaFoldDB" id="A5Z7G6"/>
<dbReference type="EMBL" id="AAVL02000035">
    <property type="protein sequence ID" value="EDM50873.1"/>
    <property type="molecule type" value="Genomic_DNA"/>
</dbReference>
<dbReference type="STRING" id="411463.EUBVEN_01652"/>
<proteinExistence type="predicted"/>
<reference evidence="1 2" key="1">
    <citation type="submission" date="2007-03" db="EMBL/GenBank/DDBJ databases">
        <authorList>
            <person name="Fulton L."/>
            <person name="Clifton S."/>
            <person name="Fulton B."/>
            <person name="Xu J."/>
            <person name="Minx P."/>
            <person name="Pepin K.H."/>
            <person name="Johnson M."/>
            <person name="Thiruvilangam P."/>
            <person name="Bhonagiri V."/>
            <person name="Nash W.E."/>
            <person name="Mardis E.R."/>
            <person name="Wilson R.K."/>
        </authorList>
    </citation>
    <scope>NUCLEOTIDE SEQUENCE [LARGE SCALE GENOMIC DNA]</scope>
    <source>
        <strain evidence="1 2">ATCC 27560</strain>
    </source>
</reference>
<evidence type="ECO:0000313" key="2">
    <source>
        <dbReference type="Proteomes" id="UP000006000"/>
    </source>
</evidence>
<reference evidence="1 2" key="2">
    <citation type="submission" date="2007-04" db="EMBL/GenBank/DDBJ databases">
        <title>Draft genome sequence of Eubacterium ventriosum (ATCC 27560).</title>
        <authorList>
            <person name="Sudarsanam P."/>
            <person name="Ley R."/>
            <person name="Guruge J."/>
            <person name="Turnbaugh P.J."/>
            <person name="Mahowald M."/>
            <person name="Liep D."/>
            <person name="Gordon J."/>
        </authorList>
    </citation>
    <scope>NUCLEOTIDE SEQUENCE [LARGE SCALE GENOMIC DNA]</scope>
    <source>
        <strain evidence="1 2">ATCC 27560</strain>
    </source>
</reference>
<protein>
    <submittedName>
        <fullName evidence="1">Uncharacterized protein</fullName>
    </submittedName>
</protein>
<sequence length="34" mass="4249">MQKSTEKMQKFPFVVQNPKEMLIFFRQYKLQNKL</sequence>
<name>A5Z7G6_9FIRM</name>
<accession>A5Z7G6</accession>
<dbReference type="Proteomes" id="UP000006000">
    <property type="component" value="Unassembled WGS sequence"/>
</dbReference>
<organism evidence="1 2">
    <name type="scientific">Eubacterium ventriosum ATCC 27560</name>
    <dbReference type="NCBI Taxonomy" id="411463"/>
    <lineage>
        <taxon>Bacteria</taxon>
        <taxon>Bacillati</taxon>
        <taxon>Bacillota</taxon>
        <taxon>Clostridia</taxon>
        <taxon>Eubacteriales</taxon>
        <taxon>Eubacteriaceae</taxon>
        <taxon>Eubacterium</taxon>
    </lineage>
</organism>
<dbReference type="HOGENOM" id="CLU_3373828_0_0_9"/>